<dbReference type="GO" id="GO:0008270">
    <property type="term" value="F:zinc ion binding"/>
    <property type="evidence" value="ECO:0007669"/>
    <property type="project" value="UniProtKB-KW"/>
</dbReference>
<dbReference type="Pfam" id="PF00790">
    <property type="entry name" value="VHS"/>
    <property type="match status" value="1"/>
</dbReference>
<dbReference type="EMBL" id="KE361648">
    <property type="protein sequence ID" value="EPQ25989.1"/>
    <property type="molecule type" value="Genomic_DNA"/>
</dbReference>
<proteinExistence type="inferred from homology"/>
<dbReference type="GO" id="GO:0032456">
    <property type="term" value="P:endocytic recycling"/>
    <property type="evidence" value="ECO:0007669"/>
    <property type="project" value="TreeGrafter"/>
</dbReference>
<feature type="domain" description="VHS" evidence="11">
    <location>
        <begin position="29"/>
        <end position="153"/>
    </location>
</feature>
<dbReference type="Pfam" id="PF01363">
    <property type="entry name" value="FYVE"/>
    <property type="match status" value="1"/>
</dbReference>
<comment type="similarity">
    <text evidence="2">Belongs to the VPS27 family.</text>
</comment>
<dbReference type="InterPro" id="IPR003903">
    <property type="entry name" value="UIM_dom"/>
</dbReference>
<evidence type="ECO:0000256" key="8">
    <source>
        <dbReference type="PROSITE-ProRule" id="PRU00091"/>
    </source>
</evidence>
<evidence type="ECO:0000256" key="4">
    <source>
        <dbReference type="ARBA" id="ARBA00022723"/>
    </source>
</evidence>
<feature type="compositionally biased region" description="Polar residues" evidence="9">
    <location>
        <begin position="538"/>
        <end position="552"/>
    </location>
</feature>
<protein>
    <recommendedName>
        <fullName evidence="3">Vacuolar protein sorting-associated protein 27</fullName>
    </recommendedName>
</protein>
<feature type="compositionally biased region" description="Low complexity" evidence="9">
    <location>
        <begin position="370"/>
        <end position="388"/>
    </location>
</feature>
<sequence>MSALWSGWGADPFSEQVEKATSELLPAGQEDIALNLDICDQVRAKQVQPKQAMQVIKRRVSHKNPNVVLLALGLTDICIKNGGDHFLQEVASREFMDNLVSVLQNPAGVNHDVKAKALGLIQNWAQIAEQKPSQMGYINDVYRTLKGQKFDFPPRDPHAVASAALVETLTAPEWVDGDVCLRCRTAFTTFNRKHHCRNCGNVFCQQCSSHSMSLPWFGIGQDVRVCDACHTRRAPPKNAAKLSRSKSVTSPSRSSSLSSSSAPSGRGGAASHQRSLTVGGKPRRSGRSTKEDDDLALAIKLSLESSGGAAGPSASGPGQTPSAPGRATRQPDGRMLEGTDADDDPDLAAAIAASLRDWAPPQPSAPDSLPASQPQSYATAPAASAAAADTGRETLNLPPSLELPPQDVDSLLTFAQTVQAQEVYNQRHGISGAPPHQQAQALYEKASTARPKVARSLEEGHRRHGVLVSMHEKLAEAVRLYDRLLDAQMTRPAASYAPYGQPQGAYYGQDPRREAPSQSQPVAAAGSGMYPNLPPSGPSASTAPYAFQQGQHGQPYYADPAAYYSHQHQQAQHPHQQLPQQQLPQQHAPPPQDAGPYAIASTSTTPQPRHHAHQPAHVGYGAAPDSIHAAGSSAAQSPVHAYATATYPQSQPQQIYPNPNGEAYAQHASSGYGGVLAANQVGAHPTQPQAYGVDGYGNAPDATSQHYYAGSQTHTPQPGLAGGSGGAVAPGPPVVDGGYAQNAQVYEGQGYQTTGLGYPEGVAMQSGPVTPAAGANGEAGAPAGAPSLPHFEKLMSPGHGAAGQQAIPSHAQPGSQQQQQQPQAGSLEQATMHVNGFAAQPGEAASAQRRRSTDTLASSSTGWNNVPIEQVSPASATAPMLNGNGIQHPPANGQPEQRPPYQQQQQQQQQQATAAPPAIKTSMAATTTTTQPGAPYQQQAPSSNASYLPIFPVAPHPENGLGPSSSQSELVSPASANTNGRSSAGMWQQPSSAHPQAVGESPLIEF</sequence>
<dbReference type="RefSeq" id="XP_007882176.1">
    <property type="nucleotide sequence ID" value="XM_007883985.1"/>
</dbReference>
<feature type="domain" description="FYVE-type" evidence="10">
    <location>
        <begin position="174"/>
        <end position="234"/>
    </location>
</feature>
<dbReference type="InterPro" id="IPR013083">
    <property type="entry name" value="Znf_RING/FYVE/PHD"/>
</dbReference>
<dbReference type="HOGENOM" id="CLU_011862_0_0_1"/>
<evidence type="ECO:0000256" key="5">
    <source>
        <dbReference type="ARBA" id="ARBA00022753"/>
    </source>
</evidence>
<dbReference type="CDD" id="cd16979">
    <property type="entry name" value="VHS_Vps27"/>
    <property type="match status" value="1"/>
</dbReference>
<keyword evidence="7" id="KW-0862">Zinc</keyword>
<feature type="region of interest" description="Disordered" evidence="9">
    <location>
        <begin position="234"/>
        <end position="292"/>
    </location>
</feature>
<feature type="compositionally biased region" description="Low complexity" evidence="9">
    <location>
        <begin position="771"/>
        <end position="786"/>
    </location>
</feature>
<comment type="subcellular location">
    <subcellularLocation>
        <location evidence="1">Endosome membrane</location>
        <topology evidence="1">Peripheral membrane protein</topology>
        <orientation evidence="1">Cytoplasmic side</orientation>
    </subcellularLocation>
</comment>
<dbReference type="GO" id="GO:0043130">
    <property type="term" value="F:ubiquitin binding"/>
    <property type="evidence" value="ECO:0007669"/>
    <property type="project" value="InterPro"/>
</dbReference>
<evidence type="ECO:0000256" key="9">
    <source>
        <dbReference type="SAM" id="MobiDB-lite"/>
    </source>
</evidence>
<evidence type="ECO:0000259" key="11">
    <source>
        <dbReference type="PROSITE" id="PS50179"/>
    </source>
</evidence>
<feature type="region of interest" description="Disordered" evidence="9">
    <location>
        <begin position="305"/>
        <end position="344"/>
    </location>
</feature>
<evidence type="ECO:0000256" key="2">
    <source>
        <dbReference type="ARBA" id="ARBA00008597"/>
    </source>
</evidence>
<feature type="region of interest" description="Disordered" evidence="9">
    <location>
        <begin position="358"/>
        <end position="389"/>
    </location>
</feature>
<dbReference type="Gene3D" id="1.25.40.90">
    <property type="match status" value="1"/>
</dbReference>
<keyword evidence="5" id="KW-0967">Endosome</keyword>
<dbReference type="CDD" id="cd15735">
    <property type="entry name" value="FYVE_spVPS27p_like"/>
    <property type="match status" value="1"/>
</dbReference>
<dbReference type="InterPro" id="IPR002014">
    <property type="entry name" value="VHS_dom"/>
</dbReference>
<evidence type="ECO:0000259" key="10">
    <source>
        <dbReference type="PROSITE" id="PS50178"/>
    </source>
</evidence>
<evidence type="ECO:0000256" key="7">
    <source>
        <dbReference type="ARBA" id="ARBA00022833"/>
    </source>
</evidence>
<feature type="compositionally biased region" description="Polar residues" evidence="9">
    <location>
        <begin position="702"/>
        <end position="715"/>
    </location>
</feature>
<dbReference type="SMART" id="SM00064">
    <property type="entry name" value="FYVE"/>
    <property type="match status" value="1"/>
</dbReference>
<dbReference type="GO" id="GO:0007034">
    <property type="term" value="P:vacuolar transport"/>
    <property type="evidence" value="ECO:0007669"/>
    <property type="project" value="UniProtKB-ARBA"/>
</dbReference>
<evidence type="ECO:0000256" key="6">
    <source>
        <dbReference type="ARBA" id="ARBA00022771"/>
    </source>
</evidence>
<feature type="compositionally biased region" description="Polar residues" evidence="9">
    <location>
        <begin position="962"/>
        <end position="994"/>
    </location>
</feature>
<feature type="compositionally biased region" description="Low complexity" evidence="9">
    <location>
        <begin position="566"/>
        <end position="586"/>
    </location>
</feature>
<dbReference type="PANTHER" id="PTHR46275">
    <property type="entry name" value="HEPATOCYTE GROWTH FACTOR-REGULATED TYROSINE KINASE SUBSTRATE"/>
    <property type="match status" value="1"/>
</dbReference>
<dbReference type="SUPFAM" id="SSF48464">
    <property type="entry name" value="ENTH/VHS domain"/>
    <property type="match status" value="1"/>
</dbReference>
<organism evidence="12 13">
    <name type="scientific">Pseudozyma flocculosa PF-1</name>
    <dbReference type="NCBI Taxonomy" id="1277687"/>
    <lineage>
        <taxon>Eukaryota</taxon>
        <taxon>Fungi</taxon>
        <taxon>Dikarya</taxon>
        <taxon>Basidiomycota</taxon>
        <taxon>Ustilaginomycotina</taxon>
        <taxon>Ustilaginomycetes</taxon>
        <taxon>Ustilaginales</taxon>
        <taxon>Ustilaginaceae</taxon>
        <taxon>Pseudozyma</taxon>
    </lineage>
</organism>
<dbReference type="InterPro" id="IPR011011">
    <property type="entry name" value="Znf_FYVE_PHD"/>
</dbReference>
<feature type="compositionally biased region" description="Polar residues" evidence="9">
    <location>
        <begin position="854"/>
        <end position="864"/>
    </location>
</feature>
<name>A0A061H1K4_9BASI</name>
<dbReference type="Gene3D" id="6.10.140.100">
    <property type="match status" value="1"/>
</dbReference>
<dbReference type="SMART" id="SM00288">
    <property type="entry name" value="VHS"/>
    <property type="match status" value="1"/>
</dbReference>
<feature type="compositionally biased region" description="Low complexity" evidence="9">
    <location>
        <begin position="245"/>
        <end position="264"/>
    </location>
</feature>
<dbReference type="PROSITE" id="PS50178">
    <property type="entry name" value="ZF_FYVE"/>
    <property type="match status" value="1"/>
</dbReference>
<feature type="region of interest" description="Disordered" evidence="9">
    <location>
        <begin position="495"/>
        <end position="635"/>
    </location>
</feature>
<dbReference type="GO" id="GO:0031623">
    <property type="term" value="P:receptor internalization"/>
    <property type="evidence" value="ECO:0007669"/>
    <property type="project" value="TreeGrafter"/>
</dbReference>
<dbReference type="SMART" id="SM00726">
    <property type="entry name" value="UIM"/>
    <property type="match status" value="2"/>
</dbReference>
<evidence type="ECO:0000313" key="12">
    <source>
        <dbReference type="EMBL" id="EPQ25989.1"/>
    </source>
</evidence>
<accession>A0A061H1K4</accession>
<dbReference type="OrthoDB" id="957735at2759"/>
<dbReference type="InterPro" id="IPR017455">
    <property type="entry name" value="Znf_FYVE-rel"/>
</dbReference>
<evidence type="ECO:0000256" key="3">
    <source>
        <dbReference type="ARBA" id="ARBA00017753"/>
    </source>
</evidence>
<dbReference type="PROSITE" id="PS50179">
    <property type="entry name" value="VHS"/>
    <property type="match status" value="1"/>
</dbReference>
<evidence type="ECO:0000313" key="13">
    <source>
        <dbReference type="Proteomes" id="UP000053664"/>
    </source>
</evidence>
<keyword evidence="4" id="KW-0479">Metal-binding</keyword>
<dbReference type="Gene3D" id="1.20.5.1940">
    <property type="match status" value="1"/>
</dbReference>
<dbReference type="InterPro" id="IPR000306">
    <property type="entry name" value="Znf_FYVE"/>
</dbReference>
<dbReference type="InterPro" id="IPR008942">
    <property type="entry name" value="ENTH_VHS"/>
</dbReference>
<dbReference type="InterPro" id="IPR017073">
    <property type="entry name" value="HGS/VPS27"/>
</dbReference>
<dbReference type="GO" id="GO:0010008">
    <property type="term" value="C:endosome membrane"/>
    <property type="evidence" value="ECO:0007669"/>
    <property type="project" value="UniProtKB-SubCell"/>
</dbReference>
<dbReference type="GO" id="GO:0035091">
    <property type="term" value="F:phosphatidylinositol binding"/>
    <property type="evidence" value="ECO:0007669"/>
    <property type="project" value="InterPro"/>
</dbReference>
<evidence type="ECO:0000256" key="1">
    <source>
        <dbReference type="ARBA" id="ARBA00004125"/>
    </source>
</evidence>
<feature type="region of interest" description="Disordered" evidence="9">
    <location>
        <begin position="769"/>
        <end position="827"/>
    </location>
</feature>
<feature type="compositionally biased region" description="Low complexity" evidence="9">
    <location>
        <begin position="811"/>
        <end position="826"/>
    </location>
</feature>
<dbReference type="eggNOG" id="KOG1818">
    <property type="taxonomic scope" value="Eukaryota"/>
</dbReference>
<feature type="compositionally biased region" description="Low complexity" evidence="9">
    <location>
        <begin position="894"/>
        <end position="941"/>
    </location>
</feature>
<feature type="region of interest" description="Disordered" evidence="9">
    <location>
        <begin position="702"/>
        <end position="735"/>
    </location>
</feature>
<dbReference type="GO" id="GO:0005769">
    <property type="term" value="C:early endosome"/>
    <property type="evidence" value="ECO:0007669"/>
    <property type="project" value="TreeGrafter"/>
</dbReference>
<dbReference type="PANTHER" id="PTHR46275:SF1">
    <property type="entry name" value="HEPATOCYTE GROWTH FACTOR-REGULATED TYROSINE KINASE SUBSTRATE"/>
    <property type="match status" value="1"/>
</dbReference>
<dbReference type="SUPFAM" id="SSF57903">
    <property type="entry name" value="FYVE/PHD zinc finger"/>
    <property type="match status" value="1"/>
</dbReference>
<feature type="compositionally biased region" description="Low complexity" evidence="9">
    <location>
        <begin position="305"/>
        <end position="325"/>
    </location>
</feature>
<feature type="region of interest" description="Disordered" evidence="9">
    <location>
        <begin position="840"/>
        <end position="1006"/>
    </location>
</feature>
<dbReference type="AlphaFoldDB" id="A0A061H1K4"/>
<dbReference type="Pfam" id="PF02809">
    <property type="entry name" value="UIM"/>
    <property type="match status" value="2"/>
</dbReference>
<reference evidence="12 13" key="1">
    <citation type="journal article" date="2013" name="Plant Cell">
        <title>The transition from a phytopathogenic smut ancestor to an anamorphic biocontrol agent deciphered by comparative whole-genome analysis.</title>
        <authorList>
            <person name="Lefebvre F."/>
            <person name="Joly D.L."/>
            <person name="Labbe C."/>
            <person name="Teichmann B."/>
            <person name="Linning R."/>
            <person name="Belzile F."/>
            <person name="Bakkeren G."/>
            <person name="Belanger R.R."/>
        </authorList>
    </citation>
    <scope>NUCLEOTIDE SEQUENCE [LARGE SCALE GENOMIC DNA]</scope>
    <source>
        <strain evidence="12 13">PF-1</strain>
    </source>
</reference>
<dbReference type="Proteomes" id="UP000053664">
    <property type="component" value="Unassembled WGS sequence"/>
</dbReference>
<keyword evidence="6 8" id="KW-0863">Zinc-finger</keyword>
<dbReference type="Gene3D" id="3.30.40.10">
    <property type="entry name" value="Zinc/RING finger domain, C3HC4 (zinc finger)"/>
    <property type="match status" value="1"/>
</dbReference>
<gene>
    <name evidence="12" type="ORF">PFL1_06444</name>
</gene>
<dbReference type="GeneID" id="19320520"/>
<dbReference type="KEGG" id="pfp:PFL1_06444"/>